<organism evidence="2 3">
    <name type="scientific">Nepenthes gracilis</name>
    <name type="common">Slender pitcher plant</name>
    <dbReference type="NCBI Taxonomy" id="150966"/>
    <lineage>
        <taxon>Eukaryota</taxon>
        <taxon>Viridiplantae</taxon>
        <taxon>Streptophyta</taxon>
        <taxon>Embryophyta</taxon>
        <taxon>Tracheophyta</taxon>
        <taxon>Spermatophyta</taxon>
        <taxon>Magnoliopsida</taxon>
        <taxon>eudicotyledons</taxon>
        <taxon>Gunneridae</taxon>
        <taxon>Pentapetalae</taxon>
        <taxon>Caryophyllales</taxon>
        <taxon>Nepenthaceae</taxon>
        <taxon>Nepenthes</taxon>
    </lineage>
</organism>
<gene>
    <name evidence="2" type="ORF">Nepgr_007926</name>
</gene>
<dbReference type="AlphaFoldDB" id="A0AAD3S859"/>
<protein>
    <submittedName>
        <fullName evidence="2">Uncharacterized protein</fullName>
    </submittedName>
</protein>
<sequence length="331" mass="36030">MPVQMISSPALSNDADDGLRSLMPKEEAADLPPVDRLYPSGLWGWISICRICSFVLARWMMVPELLILAPWSMLFLECTAPDVGGSRCGCRTQTIGGLASIKWLLLLGGLRIAADRGLFRSGVKKAGLGLSYVIEASLIPDLPLMLLFCLCPAPGIDHGSNQGEASVGPVNPVSQADCADEINAQNKVFYEAVEQPQCPTIYLGVHKGIHPEDISKERHHDLDAACMMPCFVATTSQTEACWHVEVQLYEKQTSTMDFQSIHALIGDQVPLRGSLQHEDIPEGSSGSDDECRKHEQPHSSSEGPSVYSTDVCDSTPNSIIKLSCKYAQMIM</sequence>
<accession>A0AAD3S859</accession>
<evidence type="ECO:0000256" key="1">
    <source>
        <dbReference type="SAM" id="MobiDB-lite"/>
    </source>
</evidence>
<comment type="caution">
    <text evidence="2">The sequence shown here is derived from an EMBL/GenBank/DDBJ whole genome shotgun (WGS) entry which is preliminary data.</text>
</comment>
<evidence type="ECO:0000313" key="3">
    <source>
        <dbReference type="Proteomes" id="UP001279734"/>
    </source>
</evidence>
<name>A0AAD3S859_NEPGR</name>
<keyword evidence="3" id="KW-1185">Reference proteome</keyword>
<proteinExistence type="predicted"/>
<reference evidence="2" key="1">
    <citation type="submission" date="2023-05" db="EMBL/GenBank/DDBJ databases">
        <title>Nepenthes gracilis genome sequencing.</title>
        <authorList>
            <person name="Fukushima K."/>
        </authorList>
    </citation>
    <scope>NUCLEOTIDE SEQUENCE</scope>
    <source>
        <strain evidence="2">SING2019-196</strain>
    </source>
</reference>
<evidence type="ECO:0000313" key="2">
    <source>
        <dbReference type="EMBL" id="GMH06086.1"/>
    </source>
</evidence>
<feature type="compositionally biased region" description="Polar residues" evidence="1">
    <location>
        <begin position="298"/>
        <end position="309"/>
    </location>
</feature>
<dbReference type="EMBL" id="BSYO01000006">
    <property type="protein sequence ID" value="GMH06086.1"/>
    <property type="molecule type" value="Genomic_DNA"/>
</dbReference>
<feature type="region of interest" description="Disordered" evidence="1">
    <location>
        <begin position="275"/>
        <end position="309"/>
    </location>
</feature>
<dbReference type="Proteomes" id="UP001279734">
    <property type="component" value="Unassembled WGS sequence"/>
</dbReference>